<protein>
    <recommendedName>
        <fullName evidence="4">NlpC/P60 domain-containing protein</fullName>
    </recommendedName>
</protein>
<evidence type="ECO:0000313" key="3">
    <source>
        <dbReference type="Proteomes" id="UP000501444"/>
    </source>
</evidence>
<organism evidence="2 3">
    <name type="scientific">Bifidobacterium phage BadAztec1</name>
    <dbReference type="NCBI Taxonomy" id="2713243"/>
    <lineage>
        <taxon>Viruses</taxon>
        <taxon>Duplodnaviria</taxon>
        <taxon>Heunggongvirae</taxon>
        <taxon>Uroviricota</taxon>
        <taxon>Caudoviricetes</taxon>
        <taxon>Badaztecvirus</taxon>
        <taxon>Badaztecvirus badaztec1</taxon>
    </lineage>
</organism>
<feature type="compositionally biased region" description="Gly residues" evidence="1">
    <location>
        <begin position="200"/>
        <end position="209"/>
    </location>
</feature>
<feature type="region of interest" description="Disordered" evidence="1">
    <location>
        <begin position="389"/>
        <end position="420"/>
    </location>
</feature>
<gene>
    <name evidence="2" type="ORF">BAAZ0010002c01_00005</name>
</gene>
<sequence>MSNQSMYAMYVIGRVESNHNWAAVNTGDPITLGMMQWYGTRAAQLIRTCAGTDPDGYKVFKTSAPTLAAQVEANNIDFNSRYVTTIEANAWRAWAGNAKNHQGQQNTWDSDYQNYSKVCDNVGMPGSNIQARIMFMTAYHQSPRQALAVIGSVGGTADLYRVYTGILADGILGRYRNRYDTAYNLLKNWDGQSAPPNFGQIGGGSGTPGGNNPPSVTPTQPKKISIRSQGDNLIVTFDNKSYVAYPYAAQTWIAQSTGGQEISGGNTGGGSSSGNASDDAKKVLQWIADRAGKFAYGQGAGRLNPDQTGYTDCSGLIWSAFHFGIGKDLVGTWTGNEAGKGSLVCSSTNTSVADGIKQAKAADVLLITWSGHNPSFDHEEIFTEDTNTVWSHGGPGRGPEKKSASQQMGWASEWQIRRHL</sequence>
<dbReference type="Gene3D" id="3.90.1720.10">
    <property type="entry name" value="endopeptidase domain like (from Nostoc punctiforme)"/>
    <property type="match status" value="1"/>
</dbReference>
<evidence type="ECO:0008006" key="4">
    <source>
        <dbReference type="Google" id="ProtNLM"/>
    </source>
</evidence>
<evidence type="ECO:0000313" key="2">
    <source>
        <dbReference type="EMBL" id="QIG78013.1"/>
    </source>
</evidence>
<proteinExistence type="predicted"/>
<dbReference type="Proteomes" id="UP000501444">
    <property type="component" value="Segment"/>
</dbReference>
<accession>A0A6G6Y072</accession>
<keyword evidence="3" id="KW-1185">Reference proteome</keyword>
<feature type="region of interest" description="Disordered" evidence="1">
    <location>
        <begin position="194"/>
        <end position="224"/>
    </location>
</feature>
<dbReference type="EMBL" id="MT006233">
    <property type="protein sequence ID" value="QIG78013.1"/>
    <property type="molecule type" value="Genomic_DNA"/>
</dbReference>
<name>A0A6G6Y072_9CAUD</name>
<evidence type="ECO:0000256" key="1">
    <source>
        <dbReference type="SAM" id="MobiDB-lite"/>
    </source>
</evidence>
<reference evidence="2 3" key="1">
    <citation type="submission" date="2020-01" db="EMBL/GenBank/DDBJ databases">
        <title>Honey bees harbor a diverse gut virome engaging in nested strain-level interactions with the microbiota.</title>
        <authorList>
            <person name="Bonilla-Rosso G."/>
            <person name="Steiner T."/>
            <person name="Wichmann F."/>
            <person name="Bexkens E."/>
            <person name="Engel P."/>
        </authorList>
    </citation>
    <scope>NUCLEOTIDE SEQUENCE [LARGE SCALE GENOMIC DNA]</scope>
</reference>
<feature type="compositionally biased region" description="Low complexity" evidence="1">
    <location>
        <begin position="210"/>
        <end position="219"/>
    </location>
</feature>